<dbReference type="EMBL" id="CP041742">
    <property type="protein sequence ID" value="QDQ74435.1"/>
    <property type="molecule type" value="Genomic_DNA"/>
</dbReference>
<evidence type="ECO:0000313" key="2">
    <source>
        <dbReference type="EMBL" id="QDQ74435.1"/>
    </source>
</evidence>
<gene>
    <name evidence="2" type="ORF">FNZ56_11365</name>
</gene>
<dbReference type="AlphaFoldDB" id="A0A516V7D5"/>
<dbReference type="RefSeq" id="WP_143879944.1">
    <property type="nucleotide sequence ID" value="NZ_BAABLZ010000001.1"/>
</dbReference>
<dbReference type="Proteomes" id="UP000315891">
    <property type="component" value="Chromosome"/>
</dbReference>
<proteinExistence type="predicted"/>
<keyword evidence="3" id="KW-1185">Reference proteome</keyword>
<evidence type="ECO:0000256" key="1">
    <source>
        <dbReference type="SAM" id="MobiDB-lite"/>
    </source>
</evidence>
<accession>A0A516V7D5</accession>
<name>A0A516V7D5_9GAMM</name>
<reference evidence="2 3" key="1">
    <citation type="submission" date="2019-07" db="EMBL/GenBank/DDBJ databases">
        <title>Lysobacter weifangensis sp. nov., isolated from bensulfuron-methyl contaminated farmland soil.</title>
        <authorList>
            <person name="Zhao H."/>
        </authorList>
    </citation>
    <scope>NUCLEOTIDE SEQUENCE [LARGE SCALE GENOMIC DNA]</scope>
    <source>
        <strain evidence="2 3">CC-Bw-6</strain>
    </source>
</reference>
<evidence type="ECO:0000313" key="3">
    <source>
        <dbReference type="Proteomes" id="UP000315891"/>
    </source>
</evidence>
<organism evidence="2 3">
    <name type="scientific">Pseudoluteimonas lycopersici</name>
    <dbReference type="NCBI Taxonomy" id="1324796"/>
    <lineage>
        <taxon>Bacteria</taxon>
        <taxon>Pseudomonadati</taxon>
        <taxon>Pseudomonadota</taxon>
        <taxon>Gammaproteobacteria</taxon>
        <taxon>Lysobacterales</taxon>
        <taxon>Lysobacteraceae</taxon>
        <taxon>Pseudoluteimonas</taxon>
    </lineage>
</organism>
<feature type="region of interest" description="Disordered" evidence="1">
    <location>
        <begin position="62"/>
        <end position="85"/>
    </location>
</feature>
<sequence length="207" mass="21871">MTGKQIMFVGVALVLVVAAYFAGSQRQAAANAQRLAQLEDRQRALETGVLNGVSRAQLASQLGYAPPPSRNAPDMGERSQPTPEEAARVLQDKLAKLDQQFMAEPLDAKWAGETKASVEDSIVGAAAETGVQPRSLNADCRSKSCMIQMEVGSGTDMDRVLDTLTTDISGKLPVTTMIPVTGPDGRVTMHIYGTQSAPGKSAADPRG</sequence>
<protein>
    <submittedName>
        <fullName evidence="2">Uncharacterized protein</fullName>
    </submittedName>
</protein>